<gene>
    <name evidence="4" type="ORF">BpHYR1_041632</name>
</gene>
<sequence length="79" mass="8805">MMAELYGHEQTVTDANIINNDSQIVSCSNDSTVRLWDVKCLKLLETVYISNTLTSVAESQDSKYILVSSLSNGVHILRK</sequence>
<dbReference type="Gene3D" id="2.130.10.10">
    <property type="entry name" value="YVTN repeat-like/Quinoprotein amine dehydrogenase"/>
    <property type="match status" value="1"/>
</dbReference>
<dbReference type="OrthoDB" id="6262491at2759"/>
<dbReference type="EMBL" id="REGN01000798">
    <property type="protein sequence ID" value="RNA38955.1"/>
    <property type="molecule type" value="Genomic_DNA"/>
</dbReference>
<dbReference type="InterPro" id="IPR015943">
    <property type="entry name" value="WD40/YVTN_repeat-like_dom_sf"/>
</dbReference>
<name>A0A3M7STC8_BRAPC</name>
<evidence type="ECO:0000313" key="5">
    <source>
        <dbReference type="Proteomes" id="UP000276133"/>
    </source>
</evidence>
<keyword evidence="1 3" id="KW-0853">WD repeat</keyword>
<keyword evidence="5" id="KW-1185">Reference proteome</keyword>
<evidence type="ECO:0000256" key="3">
    <source>
        <dbReference type="PROSITE-ProRule" id="PRU00221"/>
    </source>
</evidence>
<dbReference type="PROSITE" id="PS00678">
    <property type="entry name" value="WD_REPEATS_1"/>
    <property type="match status" value="1"/>
</dbReference>
<proteinExistence type="predicted"/>
<evidence type="ECO:0000256" key="1">
    <source>
        <dbReference type="ARBA" id="ARBA00022574"/>
    </source>
</evidence>
<dbReference type="STRING" id="10195.A0A3M7STC8"/>
<protein>
    <submittedName>
        <fullName evidence="4">Transcriptional repressor</fullName>
    </submittedName>
</protein>
<reference evidence="4 5" key="1">
    <citation type="journal article" date="2018" name="Sci. Rep.">
        <title>Genomic signatures of local adaptation to the degree of environmental predictability in rotifers.</title>
        <authorList>
            <person name="Franch-Gras L."/>
            <person name="Hahn C."/>
            <person name="Garcia-Roger E.M."/>
            <person name="Carmona M.J."/>
            <person name="Serra M."/>
            <person name="Gomez A."/>
        </authorList>
    </citation>
    <scope>NUCLEOTIDE SEQUENCE [LARGE SCALE GENOMIC DNA]</scope>
    <source>
        <strain evidence="4">HYR1</strain>
    </source>
</reference>
<dbReference type="InterPro" id="IPR001680">
    <property type="entry name" value="WD40_rpt"/>
</dbReference>
<feature type="repeat" description="WD" evidence="3">
    <location>
        <begin position="5"/>
        <end position="46"/>
    </location>
</feature>
<dbReference type="SUPFAM" id="SSF50978">
    <property type="entry name" value="WD40 repeat-like"/>
    <property type="match status" value="1"/>
</dbReference>
<dbReference type="PROSITE" id="PS50294">
    <property type="entry name" value="WD_REPEATS_REGION"/>
    <property type="match status" value="1"/>
</dbReference>
<dbReference type="Pfam" id="PF00400">
    <property type="entry name" value="WD40"/>
    <property type="match status" value="1"/>
</dbReference>
<dbReference type="Proteomes" id="UP000276133">
    <property type="component" value="Unassembled WGS sequence"/>
</dbReference>
<organism evidence="4 5">
    <name type="scientific">Brachionus plicatilis</name>
    <name type="common">Marine rotifer</name>
    <name type="synonym">Brachionus muelleri</name>
    <dbReference type="NCBI Taxonomy" id="10195"/>
    <lineage>
        <taxon>Eukaryota</taxon>
        <taxon>Metazoa</taxon>
        <taxon>Spiralia</taxon>
        <taxon>Gnathifera</taxon>
        <taxon>Rotifera</taxon>
        <taxon>Eurotatoria</taxon>
        <taxon>Monogononta</taxon>
        <taxon>Pseudotrocha</taxon>
        <taxon>Ploima</taxon>
        <taxon>Brachionidae</taxon>
        <taxon>Brachionus</taxon>
    </lineage>
</organism>
<dbReference type="AlphaFoldDB" id="A0A3M7STC8"/>
<dbReference type="InterPro" id="IPR019775">
    <property type="entry name" value="WD40_repeat_CS"/>
</dbReference>
<dbReference type="PROSITE" id="PS50082">
    <property type="entry name" value="WD_REPEATS_2"/>
    <property type="match status" value="1"/>
</dbReference>
<comment type="caution">
    <text evidence="4">The sequence shown here is derived from an EMBL/GenBank/DDBJ whole genome shotgun (WGS) entry which is preliminary data.</text>
</comment>
<keyword evidence="2" id="KW-0677">Repeat</keyword>
<dbReference type="InterPro" id="IPR036322">
    <property type="entry name" value="WD40_repeat_dom_sf"/>
</dbReference>
<evidence type="ECO:0000313" key="4">
    <source>
        <dbReference type="EMBL" id="RNA38955.1"/>
    </source>
</evidence>
<accession>A0A3M7STC8</accession>
<evidence type="ECO:0000256" key="2">
    <source>
        <dbReference type="ARBA" id="ARBA00022737"/>
    </source>
</evidence>